<feature type="transmembrane region" description="Helical" evidence="7">
    <location>
        <begin position="44"/>
        <end position="66"/>
    </location>
</feature>
<dbReference type="PANTHER" id="PTHR23514:SF3">
    <property type="entry name" value="BYPASS OF STOP CODON PROTEIN 6"/>
    <property type="match status" value="1"/>
</dbReference>
<evidence type="ECO:0000256" key="3">
    <source>
        <dbReference type="ARBA" id="ARBA00022448"/>
    </source>
</evidence>
<evidence type="ECO:0000256" key="6">
    <source>
        <dbReference type="ARBA" id="ARBA00023136"/>
    </source>
</evidence>
<feature type="transmembrane region" description="Helical" evidence="7">
    <location>
        <begin position="366"/>
        <end position="385"/>
    </location>
</feature>
<evidence type="ECO:0000256" key="7">
    <source>
        <dbReference type="SAM" id="Phobius"/>
    </source>
</evidence>
<reference evidence="8 9" key="1">
    <citation type="submission" date="2021-01" db="EMBL/GenBank/DDBJ databases">
        <title>Whole genome shotgun sequence of Catellatospora citrea NBRC 14495.</title>
        <authorList>
            <person name="Komaki H."/>
            <person name="Tamura T."/>
        </authorList>
    </citation>
    <scope>NUCLEOTIDE SEQUENCE [LARGE SCALE GENOMIC DNA]</scope>
    <source>
        <strain evidence="8 9">NBRC 14495</strain>
    </source>
</reference>
<keyword evidence="4 7" id="KW-0812">Transmembrane</keyword>
<dbReference type="Gene3D" id="1.20.1250.20">
    <property type="entry name" value="MFS general substrate transporter like domains"/>
    <property type="match status" value="2"/>
</dbReference>
<feature type="transmembrane region" description="Helical" evidence="7">
    <location>
        <begin position="12"/>
        <end position="32"/>
    </location>
</feature>
<evidence type="ECO:0000313" key="9">
    <source>
        <dbReference type="Proteomes" id="UP000659904"/>
    </source>
</evidence>
<proteinExistence type="inferred from homology"/>
<feature type="transmembrane region" description="Helical" evidence="7">
    <location>
        <begin position="299"/>
        <end position="320"/>
    </location>
</feature>
<accession>A0A8J3NYX2</accession>
<dbReference type="GO" id="GO:0022857">
    <property type="term" value="F:transmembrane transporter activity"/>
    <property type="evidence" value="ECO:0007669"/>
    <property type="project" value="InterPro"/>
</dbReference>
<comment type="caution">
    <text evidence="8">The sequence shown here is derived from an EMBL/GenBank/DDBJ whole genome shotgun (WGS) entry which is preliminary data.</text>
</comment>
<dbReference type="PANTHER" id="PTHR23514">
    <property type="entry name" value="BYPASS OF STOP CODON PROTEIN 6"/>
    <property type="match status" value="1"/>
</dbReference>
<evidence type="ECO:0000256" key="1">
    <source>
        <dbReference type="ARBA" id="ARBA00004127"/>
    </source>
</evidence>
<protein>
    <recommendedName>
        <fullName evidence="10">MFS transporter</fullName>
    </recommendedName>
</protein>
<feature type="transmembrane region" description="Helical" evidence="7">
    <location>
        <begin position="332"/>
        <end position="354"/>
    </location>
</feature>
<sequence>MATRTQTTVVDVAGVVQGIVLVTIPALSTILTDPAHYGLTSAQYGAMFAPQVVAAIAAALAGAGLARRHGTHAVYLAGLACSLAAMVLLLTSAAAMHQQNLAYPLLLAATAFLGAGFGLAVPALNSLAAAFHPTAVDKAVLILNALLGLGTALAPVFVALFVGLGFWWGLPILSTLLLIALLAVSVRLPMHTGARAAATTAGGRMPARFWLYAAFALLYGICETVNGNWAQLDMTTSVGASATTAALALTAFWTMVTLGRLLFAGVTRWLPARATFHLLPFALAGVFGIIASLPHGHTVQGVIAFGAAGLCCSALLPLTISFGQGELTGFSAAVAGGVIAAYQLGYGIAAFGAGPLVSAGTPLSRLYAIAAFVALAMGLLSFAVAHRQRSPRTLHPAPAPVHAPAQSTT</sequence>
<comment type="similarity">
    <text evidence="2">Belongs to the major facilitator superfamily.</text>
</comment>
<dbReference type="InterPro" id="IPR051788">
    <property type="entry name" value="MFS_Transporter"/>
</dbReference>
<evidence type="ECO:0000256" key="5">
    <source>
        <dbReference type="ARBA" id="ARBA00022989"/>
    </source>
</evidence>
<feature type="transmembrane region" description="Helical" evidence="7">
    <location>
        <begin position="73"/>
        <end position="95"/>
    </location>
</feature>
<dbReference type="InterPro" id="IPR011701">
    <property type="entry name" value="MFS"/>
</dbReference>
<organism evidence="8 9">
    <name type="scientific">Catellatospora citrea</name>
    <dbReference type="NCBI Taxonomy" id="53366"/>
    <lineage>
        <taxon>Bacteria</taxon>
        <taxon>Bacillati</taxon>
        <taxon>Actinomycetota</taxon>
        <taxon>Actinomycetes</taxon>
        <taxon>Micromonosporales</taxon>
        <taxon>Micromonosporaceae</taxon>
        <taxon>Catellatospora</taxon>
    </lineage>
</organism>
<keyword evidence="5 7" id="KW-1133">Transmembrane helix</keyword>
<feature type="transmembrane region" description="Helical" evidence="7">
    <location>
        <begin position="209"/>
        <end position="230"/>
    </location>
</feature>
<dbReference type="RefSeq" id="WP_120321089.1">
    <property type="nucleotide sequence ID" value="NZ_BONH01000002.1"/>
</dbReference>
<comment type="subcellular location">
    <subcellularLocation>
        <location evidence="1">Endomembrane system</location>
        <topology evidence="1">Multi-pass membrane protein</topology>
    </subcellularLocation>
</comment>
<feature type="transmembrane region" description="Helical" evidence="7">
    <location>
        <begin position="275"/>
        <end position="293"/>
    </location>
</feature>
<feature type="transmembrane region" description="Helical" evidence="7">
    <location>
        <begin position="242"/>
        <end position="263"/>
    </location>
</feature>
<evidence type="ECO:0000256" key="2">
    <source>
        <dbReference type="ARBA" id="ARBA00008335"/>
    </source>
</evidence>
<dbReference type="EMBL" id="BONH01000002">
    <property type="protein sequence ID" value="GIF95795.1"/>
    <property type="molecule type" value="Genomic_DNA"/>
</dbReference>
<dbReference type="AlphaFoldDB" id="A0A8J3NYX2"/>
<keyword evidence="6 7" id="KW-0472">Membrane</keyword>
<evidence type="ECO:0008006" key="10">
    <source>
        <dbReference type="Google" id="ProtNLM"/>
    </source>
</evidence>
<keyword evidence="3" id="KW-0813">Transport</keyword>
<dbReference type="SUPFAM" id="SSF103473">
    <property type="entry name" value="MFS general substrate transporter"/>
    <property type="match status" value="1"/>
</dbReference>
<gene>
    <name evidence="8" type="ORF">Cci01nite_08890</name>
</gene>
<feature type="transmembrane region" description="Helical" evidence="7">
    <location>
        <begin position="101"/>
        <end position="127"/>
    </location>
</feature>
<dbReference type="Proteomes" id="UP000659904">
    <property type="component" value="Unassembled WGS sequence"/>
</dbReference>
<dbReference type="GO" id="GO:0012505">
    <property type="term" value="C:endomembrane system"/>
    <property type="evidence" value="ECO:0007669"/>
    <property type="project" value="UniProtKB-SubCell"/>
</dbReference>
<name>A0A8J3NYX2_9ACTN</name>
<evidence type="ECO:0000313" key="8">
    <source>
        <dbReference type="EMBL" id="GIF95795.1"/>
    </source>
</evidence>
<dbReference type="Pfam" id="PF07690">
    <property type="entry name" value="MFS_1"/>
    <property type="match status" value="1"/>
</dbReference>
<dbReference type="InterPro" id="IPR036259">
    <property type="entry name" value="MFS_trans_sf"/>
</dbReference>
<keyword evidence="9" id="KW-1185">Reference proteome</keyword>
<feature type="transmembrane region" description="Helical" evidence="7">
    <location>
        <begin position="168"/>
        <end position="188"/>
    </location>
</feature>
<evidence type="ECO:0000256" key="4">
    <source>
        <dbReference type="ARBA" id="ARBA00022692"/>
    </source>
</evidence>
<feature type="transmembrane region" description="Helical" evidence="7">
    <location>
        <begin position="139"/>
        <end position="162"/>
    </location>
</feature>
<dbReference type="GO" id="GO:0016020">
    <property type="term" value="C:membrane"/>
    <property type="evidence" value="ECO:0007669"/>
    <property type="project" value="TreeGrafter"/>
</dbReference>